<keyword evidence="2" id="KW-1185">Reference proteome</keyword>
<organism evidence="1 2">
    <name type="scientific">Durusdinium trenchii</name>
    <dbReference type="NCBI Taxonomy" id="1381693"/>
    <lineage>
        <taxon>Eukaryota</taxon>
        <taxon>Sar</taxon>
        <taxon>Alveolata</taxon>
        <taxon>Dinophyceae</taxon>
        <taxon>Suessiales</taxon>
        <taxon>Symbiodiniaceae</taxon>
        <taxon>Durusdinium</taxon>
    </lineage>
</organism>
<comment type="caution">
    <text evidence="1">The sequence shown here is derived from an EMBL/GenBank/DDBJ whole genome shotgun (WGS) entry which is preliminary data.</text>
</comment>
<dbReference type="Proteomes" id="UP001642484">
    <property type="component" value="Unassembled WGS sequence"/>
</dbReference>
<proteinExistence type="predicted"/>
<evidence type="ECO:0000313" key="1">
    <source>
        <dbReference type="EMBL" id="CAK9008692.1"/>
    </source>
</evidence>
<gene>
    <name evidence="1" type="ORF">CCMP2556_LOCUS9344</name>
</gene>
<evidence type="ECO:0000313" key="2">
    <source>
        <dbReference type="Proteomes" id="UP001642484"/>
    </source>
</evidence>
<sequence length="256" mass="29262">MHTNNLGLYLVIIGEGLIILAEHRVFQWHCSLDEAMGHLYQDFRSWTQATKVSCSHRRWRWKHLHTQNSDGVPTFPWLCAKAYNARVILAWLAVELSQGLQPMLMQRPGEAAGDFANRKQLWSIGIATVSSFAEWQRLTEEYPYYLTATQAQGLHDLGKLCLHMYHLAAAVAAMQGKLRWLVLPKLHLLHHICDDLLVNFLNPRAFHCFSGESYMGFVKKVCQATCMATNMEARVLKRTLLKVLTGCRDEITGKIL</sequence>
<reference evidence="1 2" key="1">
    <citation type="submission" date="2024-02" db="EMBL/GenBank/DDBJ databases">
        <authorList>
            <person name="Chen Y."/>
            <person name="Shah S."/>
            <person name="Dougan E. K."/>
            <person name="Thang M."/>
            <person name="Chan C."/>
        </authorList>
    </citation>
    <scope>NUCLEOTIDE SEQUENCE [LARGE SCALE GENOMIC DNA]</scope>
</reference>
<dbReference type="EMBL" id="CAXAMN010004335">
    <property type="protein sequence ID" value="CAK9008692.1"/>
    <property type="molecule type" value="Genomic_DNA"/>
</dbReference>
<name>A0ABP0J2X3_9DINO</name>
<accession>A0ABP0J2X3</accession>
<protein>
    <submittedName>
        <fullName evidence="1">Uncharacterized protein</fullName>
    </submittedName>
</protein>